<protein>
    <submittedName>
        <fullName evidence="2">DUF3857 domain-containing protein</fullName>
    </submittedName>
</protein>
<dbReference type="OrthoDB" id="8595007at2"/>
<comment type="caution">
    <text evidence="2">The sequence shown here is derived from an EMBL/GenBank/DDBJ whole genome shotgun (WGS) entry which is preliminary data.</text>
</comment>
<evidence type="ECO:0000313" key="2">
    <source>
        <dbReference type="EMBL" id="TXE09782.1"/>
    </source>
</evidence>
<dbReference type="Gene3D" id="2.60.40.3140">
    <property type="match status" value="1"/>
</dbReference>
<dbReference type="Proteomes" id="UP000321790">
    <property type="component" value="Unassembled WGS sequence"/>
</dbReference>
<dbReference type="SUPFAM" id="SSF54001">
    <property type="entry name" value="Cysteine proteinases"/>
    <property type="match status" value="1"/>
</dbReference>
<dbReference type="RefSeq" id="WP_147135172.1">
    <property type="nucleotide sequence ID" value="NZ_VOSC01000025.1"/>
</dbReference>
<proteinExistence type="predicted"/>
<sequence length="635" mass="73024">MKQYFVLALLLTIHFTILAQENLYTTKAIPESLLTNANAVIRLNEIAVSIESQQEMVITSKRIITVLNEAGFKHVGAYLGYDKYRKIKKIEAIIFDENGNEIKKIKKKDFVDHSAVDGGTLYSDSRVLYMSYMPVSYPLTIAFFCEVETPNTAAIPSWRPIDDYYLSIEKDVYSITDNANLGLKTKPINFEDFNVETNEINNTSIFKLVNTKAIKPEALSPSLSWFTPKAIFTSENFHFYGVNGEASNWLEFGNWVENKLLKDRREVSEATKNKIISLTKDYSDPLKKAEIVYKYVQDNTRYISVQVGIGGVQPISAMDVDRLKYGDCKGLTNYTQSLLNIAGVKSYYTIVEAGNEKVDFYDDFYSLAQGNHIILCIPNSNDNVWIDCTSQKHPFGFIGDFTDDRNVLVVKPNASQVVKTTAYINEINHKKTKANIFLDETGDIQANVNIKSYGINYDRRFFVESESDKNINEFYKELWDYVNNLSVNNYAFTNDKKHVEFTESLKINAQHYAAKIGDGLIFKPNTFNRNLYIPNRYRNRKMPLKIQRGYFDEDEFTIQIPAGYTLEAVPNNEQLTNKFGEYSISFEINQKEILYKRKLLIKAGNYPKEDYALYRSFRKSVAKFDNLSLVIRKTE</sequence>
<evidence type="ECO:0000259" key="1">
    <source>
        <dbReference type="Pfam" id="PF12969"/>
    </source>
</evidence>
<reference evidence="3" key="1">
    <citation type="submission" date="2019-08" db="EMBL/GenBank/DDBJ databases">
        <title>Seonamhaeicola sediminis sp. nov., isolated from marine sediment.</title>
        <authorList>
            <person name="Cao W.R."/>
        </authorList>
    </citation>
    <scope>NUCLEOTIDE SEQUENCE [LARGE SCALE GENOMIC DNA]</scope>
    <source>
        <strain evidence="3">Gy8</strain>
    </source>
</reference>
<name>A0A5C7AVJ4_9FLAO</name>
<dbReference type="InterPro" id="IPR024618">
    <property type="entry name" value="DUF3857"/>
</dbReference>
<dbReference type="Pfam" id="PF12969">
    <property type="entry name" value="DUF3857"/>
    <property type="match status" value="1"/>
</dbReference>
<organism evidence="2 3">
    <name type="scientific">Seonamhaeicola algicola</name>
    <dbReference type="NCBI Taxonomy" id="1719036"/>
    <lineage>
        <taxon>Bacteria</taxon>
        <taxon>Pseudomonadati</taxon>
        <taxon>Bacteroidota</taxon>
        <taxon>Flavobacteriia</taxon>
        <taxon>Flavobacteriales</taxon>
        <taxon>Flavobacteriaceae</taxon>
    </lineage>
</organism>
<dbReference type="EMBL" id="VOSC01000025">
    <property type="protein sequence ID" value="TXE09782.1"/>
    <property type="molecule type" value="Genomic_DNA"/>
</dbReference>
<accession>A0A5C7AVJ4</accession>
<gene>
    <name evidence="2" type="ORF">FUA26_09850</name>
</gene>
<feature type="domain" description="DUF3857" evidence="1">
    <location>
        <begin position="55"/>
        <end position="187"/>
    </location>
</feature>
<evidence type="ECO:0000313" key="3">
    <source>
        <dbReference type="Proteomes" id="UP000321790"/>
    </source>
</evidence>
<dbReference type="Gene3D" id="2.60.120.1130">
    <property type="match status" value="1"/>
</dbReference>
<dbReference type="Gene3D" id="3.10.620.30">
    <property type="match status" value="1"/>
</dbReference>
<dbReference type="AlphaFoldDB" id="A0A5C7AVJ4"/>
<dbReference type="InterPro" id="IPR038765">
    <property type="entry name" value="Papain-like_cys_pep_sf"/>
</dbReference>
<keyword evidence="3" id="KW-1185">Reference proteome</keyword>